<evidence type="ECO:0000259" key="1">
    <source>
        <dbReference type="Pfam" id="PF11976"/>
    </source>
</evidence>
<keyword evidence="3" id="KW-1185">Reference proteome</keyword>
<dbReference type="SUPFAM" id="SSF54236">
    <property type="entry name" value="Ubiquitin-like"/>
    <property type="match status" value="1"/>
</dbReference>
<comment type="caution">
    <text evidence="2">The sequence shown here is derived from an EMBL/GenBank/DDBJ whole genome shotgun (WGS) entry which is preliminary data.</text>
</comment>
<dbReference type="InterPro" id="IPR022617">
    <property type="entry name" value="Rad60/SUMO-like_dom"/>
</dbReference>
<dbReference type="AlphaFoldDB" id="A0AAD8XYQ3"/>
<evidence type="ECO:0000313" key="2">
    <source>
        <dbReference type="EMBL" id="KAK1735815.1"/>
    </source>
</evidence>
<sequence>METLFQAFASKKDIDVSNLRFTLCGETIHPSASPESLDLYDMVEIEAAW</sequence>
<feature type="domain" description="Rad60/SUMO-like" evidence="1">
    <location>
        <begin position="2"/>
        <end position="47"/>
    </location>
</feature>
<proteinExistence type="predicted"/>
<accession>A0AAD8XYQ3</accession>
<dbReference type="CDD" id="cd01763">
    <property type="entry name" value="Ubl_SUMO_like"/>
    <property type="match status" value="1"/>
</dbReference>
<gene>
    <name evidence="2" type="ORF">QTG54_013521</name>
</gene>
<dbReference type="InterPro" id="IPR029071">
    <property type="entry name" value="Ubiquitin-like_domsf"/>
</dbReference>
<reference evidence="2" key="1">
    <citation type="submission" date="2023-06" db="EMBL/GenBank/DDBJ databases">
        <title>Survivors Of The Sea: Transcriptome response of Skeletonema marinoi to long-term dormancy.</title>
        <authorList>
            <person name="Pinder M.I.M."/>
            <person name="Kourtchenko O."/>
            <person name="Robertson E.K."/>
            <person name="Larsson T."/>
            <person name="Maumus F."/>
            <person name="Osuna-Cruz C.M."/>
            <person name="Vancaester E."/>
            <person name="Stenow R."/>
            <person name="Vandepoele K."/>
            <person name="Ploug H."/>
            <person name="Bruchert V."/>
            <person name="Godhe A."/>
            <person name="Topel M."/>
        </authorList>
    </citation>
    <scope>NUCLEOTIDE SEQUENCE</scope>
    <source>
        <strain evidence="2">R05AC</strain>
    </source>
</reference>
<dbReference type="EMBL" id="JATAAI010000032">
    <property type="protein sequence ID" value="KAK1735815.1"/>
    <property type="molecule type" value="Genomic_DNA"/>
</dbReference>
<name>A0AAD8XYQ3_9STRA</name>
<organism evidence="2 3">
    <name type="scientific">Skeletonema marinoi</name>
    <dbReference type="NCBI Taxonomy" id="267567"/>
    <lineage>
        <taxon>Eukaryota</taxon>
        <taxon>Sar</taxon>
        <taxon>Stramenopiles</taxon>
        <taxon>Ochrophyta</taxon>
        <taxon>Bacillariophyta</taxon>
        <taxon>Coscinodiscophyceae</taxon>
        <taxon>Thalassiosirophycidae</taxon>
        <taxon>Thalassiosirales</taxon>
        <taxon>Skeletonemataceae</taxon>
        <taxon>Skeletonema</taxon>
        <taxon>Skeletonema marinoi-dohrnii complex</taxon>
    </lineage>
</organism>
<dbReference type="Pfam" id="PF11976">
    <property type="entry name" value="Rad60-SLD"/>
    <property type="match status" value="1"/>
</dbReference>
<dbReference type="Proteomes" id="UP001224775">
    <property type="component" value="Unassembled WGS sequence"/>
</dbReference>
<protein>
    <recommendedName>
        <fullName evidence="1">Rad60/SUMO-like domain-containing protein</fullName>
    </recommendedName>
</protein>
<dbReference type="Gene3D" id="3.10.20.90">
    <property type="entry name" value="Phosphatidylinositol 3-kinase Catalytic Subunit, Chain A, domain 1"/>
    <property type="match status" value="1"/>
</dbReference>
<evidence type="ECO:0000313" key="3">
    <source>
        <dbReference type="Proteomes" id="UP001224775"/>
    </source>
</evidence>